<organism evidence="2 3">
    <name type="scientific">Pontibacter aquaedesilientis</name>
    <dbReference type="NCBI Taxonomy" id="2766980"/>
    <lineage>
        <taxon>Bacteria</taxon>
        <taxon>Pseudomonadati</taxon>
        <taxon>Bacteroidota</taxon>
        <taxon>Cytophagia</taxon>
        <taxon>Cytophagales</taxon>
        <taxon>Hymenobacteraceae</taxon>
        <taxon>Pontibacter</taxon>
    </lineage>
</organism>
<evidence type="ECO:0000313" key="2">
    <source>
        <dbReference type="EMBL" id="MBD1397733.1"/>
    </source>
</evidence>
<feature type="transmembrane region" description="Helical" evidence="1">
    <location>
        <begin position="378"/>
        <end position="401"/>
    </location>
</feature>
<reference evidence="2 3" key="1">
    <citation type="submission" date="2020-09" db="EMBL/GenBank/DDBJ databases">
        <title>Genome sequencing and assembly of Pontibacter sp.</title>
        <authorList>
            <person name="Chhetri G."/>
        </authorList>
    </citation>
    <scope>NUCLEOTIDE SEQUENCE [LARGE SCALE GENOMIC DNA]</scope>
    <source>
        <strain evidence="2 3">JH31</strain>
    </source>
</reference>
<feature type="transmembrane region" description="Helical" evidence="1">
    <location>
        <begin position="422"/>
        <end position="444"/>
    </location>
</feature>
<evidence type="ECO:0000256" key="1">
    <source>
        <dbReference type="SAM" id="Phobius"/>
    </source>
</evidence>
<feature type="transmembrane region" description="Helical" evidence="1">
    <location>
        <begin position="141"/>
        <end position="162"/>
    </location>
</feature>
<feature type="transmembrane region" description="Helical" evidence="1">
    <location>
        <begin position="23"/>
        <end position="47"/>
    </location>
</feature>
<keyword evidence="1" id="KW-1133">Transmembrane helix</keyword>
<evidence type="ECO:0000313" key="3">
    <source>
        <dbReference type="Proteomes" id="UP000625551"/>
    </source>
</evidence>
<evidence type="ECO:0008006" key="4">
    <source>
        <dbReference type="Google" id="ProtNLM"/>
    </source>
</evidence>
<dbReference type="Proteomes" id="UP000625551">
    <property type="component" value="Unassembled WGS sequence"/>
</dbReference>
<comment type="caution">
    <text evidence="2">The sequence shown here is derived from an EMBL/GenBank/DDBJ whole genome shotgun (WGS) entry which is preliminary data.</text>
</comment>
<keyword evidence="3" id="KW-1185">Reference proteome</keyword>
<name>A0ABR7XHK6_9BACT</name>
<feature type="transmembrane region" description="Helical" evidence="1">
    <location>
        <begin position="103"/>
        <end position="129"/>
    </location>
</feature>
<dbReference type="Pfam" id="PF18940">
    <property type="entry name" value="DUF5687"/>
    <property type="match status" value="1"/>
</dbReference>
<feature type="transmembrane region" description="Helical" evidence="1">
    <location>
        <begin position="450"/>
        <end position="473"/>
    </location>
</feature>
<keyword evidence="1" id="KW-0472">Membrane</keyword>
<feature type="transmembrane region" description="Helical" evidence="1">
    <location>
        <begin position="67"/>
        <end position="82"/>
    </location>
</feature>
<feature type="transmembrane region" description="Helical" evidence="1">
    <location>
        <begin position="304"/>
        <end position="323"/>
    </location>
</feature>
<keyword evidence="1" id="KW-0812">Transmembrane</keyword>
<feature type="transmembrane region" description="Helical" evidence="1">
    <location>
        <begin position="206"/>
        <end position="225"/>
    </location>
</feature>
<feature type="transmembrane region" description="Helical" evidence="1">
    <location>
        <begin position="280"/>
        <end position="298"/>
    </location>
</feature>
<gene>
    <name evidence="2" type="ORF">H9Q13_11205</name>
</gene>
<dbReference type="EMBL" id="JACXAJ010000004">
    <property type="protein sequence ID" value="MBD1397733.1"/>
    <property type="molecule type" value="Genomic_DNA"/>
</dbReference>
<feature type="transmembrane region" description="Helical" evidence="1">
    <location>
        <begin position="174"/>
        <end position="194"/>
    </location>
</feature>
<protein>
    <recommendedName>
        <fullName evidence="4">ABC transporter permease</fullName>
    </recommendedName>
</protein>
<sequence length="491" mass="56074">MFGILLAQQWKQARRSPVFQKSVVVNIILGFLILYFSLIFISLGFFADKVLLKLYPAQSVVDSLNSFLLHYFLIDLFMRFMLQDLPVVTVQPYLHLPVSRSKLVHFALLRSLPSMFNLLMLLLFVPFMLRVVTPAHGSGIAGVWLASLLLLTFFNNFLLIYFKRQLVSKPKRTLLFGLAVAGLFLLDYSSVLSLRQISRVAFGSLLQQPWLVSVPAALLAIAYWLNFRFLRDNLYPEEISIKKVSSVAGGDIAFLNRFGDTGRLIALELKLIWRHKRPRSIIVMSALMLFYGMIFYTNEKYQEGYGMLIFVGIFVTGSPMFNYGQFIPGWQSNHYDALLTRPISTYQYLHAKYWMFAPAVLLAFILTLPYVFFGYKILLINLAACLFNIGVNSFMIFYFAVFNKDRLDLSSGSAFNWQGVGASKFVMMLPMILLPILLYLPFSFLDLPEWGIFAIGLAGLLGIAFHKHLLALTTRRFVSHKYKLASGFRQG</sequence>
<accession>A0ABR7XHK6</accession>
<feature type="transmembrane region" description="Helical" evidence="1">
    <location>
        <begin position="353"/>
        <end position="372"/>
    </location>
</feature>
<dbReference type="RefSeq" id="WP_191183880.1">
    <property type="nucleotide sequence ID" value="NZ_JACXAJ010000004.1"/>
</dbReference>
<dbReference type="InterPro" id="IPR043742">
    <property type="entry name" value="DUF5687"/>
</dbReference>
<proteinExistence type="predicted"/>